<dbReference type="GO" id="GO:0004640">
    <property type="term" value="F:phosphoribosylanthranilate isomerase activity"/>
    <property type="evidence" value="ECO:0007669"/>
    <property type="project" value="UniProtKB-UniRule"/>
</dbReference>
<dbReference type="EC" id="5.3.1.24" evidence="3 9"/>
<evidence type="ECO:0000256" key="8">
    <source>
        <dbReference type="ARBA" id="ARBA00023235"/>
    </source>
</evidence>
<dbReference type="Pfam" id="PF00697">
    <property type="entry name" value="PRAI"/>
    <property type="match status" value="1"/>
</dbReference>
<dbReference type="InterPro" id="IPR011060">
    <property type="entry name" value="RibuloseP-bd_barrel"/>
</dbReference>
<dbReference type="HAMAP" id="MF_00135">
    <property type="entry name" value="PRAI"/>
    <property type="match status" value="1"/>
</dbReference>
<dbReference type="InterPro" id="IPR044643">
    <property type="entry name" value="TrpF_fam"/>
</dbReference>
<dbReference type="Proteomes" id="UP000234849">
    <property type="component" value="Unassembled WGS sequence"/>
</dbReference>
<feature type="domain" description="N-(5'phosphoribosyl) anthranilate isomerase (PRAI)" evidence="10">
    <location>
        <begin position="5"/>
        <end position="194"/>
    </location>
</feature>
<dbReference type="GO" id="GO:0000162">
    <property type="term" value="P:L-tryptophan biosynthetic process"/>
    <property type="evidence" value="ECO:0007669"/>
    <property type="project" value="UniProtKB-UniRule"/>
</dbReference>
<dbReference type="RefSeq" id="WP_101879135.1">
    <property type="nucleotide sequence ID" value="NZ_CAXULC010000002.1"/>
</dbReference>
<comment type="catalytic activity">
    <reaction evidence="1 9">
        <text>N-(5-phospho-beta-D-ribosyl)anthranilate = 1-(2-carboxyphenylamino)-1-deoxy-D-ribulose 5-phosphate</text>
        <dbReference type="Rhea" id="RHEA:21540"/>
        <dbReference type="ChEBI" id="CHEBI:18277"/>
        <dbReference type="ChEBI" id="CHEBI:58613"/>
        <dbReference type="EC" id="5.3.1.24"/>
    </reaction>
</comment>
<dbReference type="InterPro" id="IPR013785">
    <property type="entry name" value="Aldolase_TIM"/>
</dbReference>
<dbReference type="UniPathway" id="UPA00035">
    <property type="reaction ID" value="UER00042"/>
</dbReference>
<dbReference type="SUPFAM" id="SSF51366">
    <property type="entry name" value="Ribulose-phoshate binding barrel"/>
    <property type="match status" value="1"/>
</dbReference>
<keyword evidence="6 9" id="KW-0822">Tryptophan biosynthesis</keyword>
<dbReference type="EMBL" id="NIHM01000002">
    <property type="protein sequence ID" value="PLT57886.1"/>
    <property type="molecule type" value="Genomic_DNA"/>
</dbReference>
<evidence type="ECO:0000259" key="10">
    <source>
        <dbReference type="Pfam" id="PF00697"/>
    </source>
</evidence>
<keyword evidence="5 9" id="KW-0028">Amino-acid biosynthesis</keyword>
<comment type="similarity">
    <text evidence="9">Belongs to the TrpF family.</text>
</comment>
<proteinExistence type="inferred from homology"/>
<evidence type="ECO:0000256" key="3">
    <source>
        <dbReference type="ARBA" id="ARBA00012572"/>
    </source>
</evidence>
<keyword evidence="7 9" id="KW-0057">Aromatic amino acid biosynthesis</keyword>
<name>A0A2N5NM08_MEDGN</name>
<sequence>MTKMKLCGLFRPCDIDAANELKPEYIGFVFAPKSRRYVTPEEAAELKKLLDPDIQAVGVFVNEAAEQIAALLNKGIIDIAQLHGVEDENDINQLRALTDKPIIKAFCIKESEDITNAESCSADYILLDSGEGTGTVFDWKKIQNIQRPYFLAGGLSIDNVENAVRQLNPYAVDVSSGIETDGLKDKTKMAAFVAAVRKEERL</sequence>
<dbReference type="AlphaFoldDB" id="A0A2N5NM08"/>
<evidence type="ECO:0000256" key="2">
    <source>
        <dbReference type="ARBA" id="ARBA00004664"/>
    </source>
</evidence>
<reference evidence="11 12" key="1">
    <citation type="journal article" date="2017" name="Genome Med.">
        <title>A novel Ruminococcus gnavus clade enriched in inflammatory bowel disease patients.</title>
        <authorList>
            <person name="Hall A.B."/>
            <person name="Yassour M."/>
            <person name="Sauk J."/>
            <person name="Garner A."/>
            <person name="Jiang X."/>
            <person name="Arthur T."/>
            <person name="Lagoudas G.K."/>
            <person name="Vatanen T."/>
            <person name="Fornelos N."/>
            <person name="Wilson R."/>
            <person name="Bertha M."/>
            <person name="Cohen M."/>
            <person name="Garber J."/>
            <person name="Khalili H."/>
            <person name="Gevers D."/>
            <person name="Ananthakrishnan A.N."/>
            <person name="Kugathasan S."/>
            <person name="Lander E.S."/>
            <person name="Blainey P."/>
            <person name="Vlamakis H."/>
            <person name="Xavier R.J."/>
            <person name="Huttenhower C."/>
        </authorList>
    </citation>
    <scope>NUCLEOTIDE SEQUENCE [LARGE SCALE GENOMIC DNA]</scope>
    <source>
        <strain evidence="11 12">RJX1118</strain>
    </source>
</reference>
<dbReference type="CDD" id="cd00405">
    <property type="entry name" value="PRAI"/>
    <property type="match status" value="1"/>
</dbReference>
<dbReference type="PANTHER" id="PTHR42894">
    <property type="entry name" value="N-(5'-PHOSPHORIBOSYL)ANTHRANILATE ISOMERASE"/>
    <property type="match status" value="1"/>
</dbReference>
<dbReference type="PANTHER" id="PTHR42894:SF1">
    <property type="entry name" value="N-(5'-PHOSPHORIBOSYL)ANTHRANILATE ISOMERASE"/>
    <property type="match status" value="1"/>
</dbReference>
<evidence type="ECO:0000256" key="7">
    <source>
        <dbReference type="ARBA" id="ARBA00023141"/>
    </source>
</evidence>
<protein>
    <recommendedName>
        <fullName evidence="4 9">N-(5'-phosphoribosyl)anthranilate isomerase</fullName>
        <shortName evidence="9">PRAI</shortName>
        <ecNumber evidence="3 9">5.3.1.24</ecNumber>
    </recommendedName>
</protein>
<evidence type="ECO:0000256" key="9">
    <source>
        <dbReference type="HAMAP-Rule" id="MF_00135"/>
    </source>
</evidence>
<comment type="pathway">
    <text evidence="2 9">Amino-acid biosynthesis; L-tryptophan biosynthesis; L-tryptophan from chorismate: step 3/5.</text>
</comment>
<evidence type="ECO:0000256" key="6">
    <source>
        <dbReference type="ARBA" id="ARBA00022822"/>
    </source>
</evidence>
<keyword evidence="8 9" id="KW-0413">Isomerase</keyword>
<dbReference type="Gene3D" id="3.20.20.70">
    <property type="entry name" value="Aldolase class I"/>
    <property type="match status" value="1"/>
</dbReference>
<evidence type="ECO:0000256" key="1">
    <source>
        <dbReference type="ARBA" id="ARBA00001164"/>
    </source>
</evidence>
<evidence type="ECO:0000313" key="12">
    <source>
        <dbReference type="Proteomes" id="UP000234849"/>
    </source>
</evidence>
<evidence type="ECO:0000256" key="5">
    <source>
        <dbReference type="ARBA" id="ARBA00022605"/>
    </source>
</evidence>
<accession>A0A2N5NM08</accession>
<dbReference type="InterPro" id="IPR001240">
    <property type="entry name" value="PRAI_dom"/>
</dbReference>
<gene>
    <name evidence="9" type="primary">trpF</name>
    <name evidence="11" type="ORF">CDL18_02715</name>
</gene>
<comment type="caution">
    <text evidence="11">The sequence shown here is derived from an EMBL/GenBank/DDBJ whole genome shotgun (WGS) entry which is preliminary data.</text>
</comment>
<organism evidence="11 12">
    <name type="scientific">Mediterraneibacter gnavus</name>
    <name type="common">Ruminococcus gnavus</name>
    <dbReference type="NCBI Taxonomy" id="33038"/>
    <lineage>
        <taxon>Bacteria</taxon>
        <taxon>Bacillati</taxon>
        <taxon>Bacillota</taxon>
        <taxon>Clostridia</taxon>
        <taxon>Lachnospirales</taxon>
        <taxon>Lachnospiraceae</taxon>
        <taxon>Mediterraneibacter</taxon>
    </lineage>
</organism>
<evidence type="ECO:0000256" key="4">
    <source>
        <dbReference type="ARBA" id="ARBA00022272"/>
    </source>
</evidence>
<evidence type="ECO:0000313" key="11">
    <source>
        <dbReference type="EMBL" id="PLT57886.1"/>
    </source>
</evidence>